<comment type="caution">
    <text evidence="2">The sequence shown here is derived from an EMBL/GenBank/DDBJ whole genome shotgun (WGS) entry which is preliminary data.</text>
</comment>
<dbReference type="AlphaFoldDB" id="A0A0F9QQ24"/>
<gene>
    <name evidence="2" type="ORF">LCGC14_1067770</name>
</gene>
<keyword evidence="1" id="KW-1133">Transmembrane helix</keyword>
<evidence type="ECO:0000256" key="1">
    <source>
        <dbReference type="SAM" id="Phobius"/>
    </source>
</evidence>
<name>A0A0F9QQ24_9ZZZZ</name>
<feature type="transmembrane region" description="Helical" evidence="1">
    <location>
        <begin position="12"/>
        <end position="36"/>
    </location>
</feature>
<evidence type="ECO:0000313" key="2">
    <source>
        <dbReference type="EMBL" id="KKN07383.1"/>
    </source>
</evidence>
<sequence length="87" mass="9909">MKNKTKKILYSILDFLGYGMGISLSVNTTNILYKVFKNGQATVVHTWFIPSLRKSSLLAEIGLTAGSTVFFIYKFIKNMIDREKLLK</sequence>
<protein>
    <submittedName>
        <fullName evidence="2">Uncharacterized protein</fullName>
    </submittedName>
</protein>
<keyword evidence="1" id="KW-0472">Membrane</keyword>
<proteinExistence type="predicted"/>
<feature type="transmembrane region" description="Helical" evidence="1">
    <location>
        <begin position="56"/>
        <end position="76"/>
    </location>
</feature>
<dbReference type="EMBL" id="LAZR01004577">
    <property type="protein sequence ID" value="KKN07383.1"/>
    <property type="molecule type" value="Genomic_DNA"/>
</dbReference>
<organism evidence="2">
    <name type="scientific">marine sediment metagenome</name>
    <dbReference type="NCBI Taxonomy" id="412755"/>
    <lineage>
        <taxon>unclassified sequences</taxon>
        <taxon>metagenomes</taxon>
        <taxon>ecological metagenomes</taxon>
    </lineage>
</organism>
<accession>A0A0F9QQ24</accession>
<keyword evidence="1" id="KW-0812">Transmembrane</keyword>
<reference evidence="2" key="1">
    <citation type="journal article" date="2015" name="Nature">
        <title>Complex archaea that bridge the gap between prokaryotes and eukaryotes.</title>
        <authorList>
            <person name="Spang A."/>
            <person name="Saw J.H."/>
            <person name="Jorgensen S.L."/>
            <person name="Zaremba-Niedzwiedzka K."/>
            <person name="Martijn J."/>
            <person name="Lind A.E."/>
            <person name="van Eijk R."/>
            <person name="Schleper C."/>
            <person name="Guy L."/>
            <person name="Ettema T.J."/>
        </authorList>
    </citation>
    <scope>NUCLEOTIDE SEQUENCE</scope>
</reference>